<evidence type="ECO:0000256" key="2">
    <source>
        <dbReference type="ARBA" id="ARBA00023125"/>
    </source>
</evidence>
<name>A0ABU0Y1Y0_9BURK</name>
<dbReference type="PROSITE" id="PS00622">
    <property type="entry name" value="HTH_LUXR_1"/>
    <property type="match status" value="1"/>
</dbReference>
<dbReference type="PROSITE" id="PS50043">
    <property type="entry name" value="HTH_LUXR_2"/>
    <property type="match status" value="1"/>
</dbReference>
<evidence type="ECO:0000259" key="4">
    <source>
        <dbReference type="PROSITE" id="PS50043"/>
    </source>
</evidence>
<dbReference type="InterPro" id="IPR036388">
    <property type="entry name" value="WH-like_DNA-bd_sf"/>
</dbReference>
<dbReference type="InterPro" id="IPR016032">
    <property type="entry name" value="Sig_transdc_resp-reg_C-effctor"/>
</dbReference>
<dbReference type="SUPFAM" id="SSF46894">
    <property type="entry name" value="C-terminal effector domain of the bipartite response regulators"/>
    <property type="match status" value="1"/>
</dbReference>
<dbReference type="SMART" id="SM00421">
    <property type="entry name" value="HTH_LUXR"/>
    <property type="match status" value="1"/>
</dbReference>
<dbReference type="Proteomes" id="UP001237592">
    <property type="component" value="Unassembled WGS sequence"/>
</dbReference>
<dbReference type="Pfam" id="PF03472">
    <property type="entry name" value="Autoind_bind"/>
    <property type="match status" value="1"/>
</dbReference>
<keyword evidence="3" id="KW-0804">Transcription</keyword>
<evidence type="ECO:0000256" key="3">
    <source>
        <dbReference type="ARBA" id="ARBA00023163"/>
    </source>
</evidence>
<dbReference type="InterPro" id="IPR036693">
    <property type="entry name" value="TF_LuxR_autoind-bd_dom_sf"/>
</dbReference>
<accession>A0ABU0Y1Y0</accession>
<reference evidence="5 6" key="1">
    <citation type="submission" date="2023-08" db="EMBL/GenBank/DDBJ databases">
        <title>Draft genome sequence of Janthinobacterium lividum.</title>
        <authorList>
            <person name="Chun B.H."/>
            <person name="Lee Y."/>
        </authorList>
    </citation>
    <scope>NUCLEOTIDE SEQUENCE [LARGE SCALE GENOMIC DNA]</scope>
    <source>
        <strain evidence="5 6">AMJK</strain>
    </source>
</reference>
<dbReference type="Gene3D" id="1.10.10.10">
    <property type="entry name" value="Winged helix-like DNA-binding domain superfamily/Winged helix DNA-binding domain"/>
    <property type="match status" value="1"/>
</dbReference>
<organism evidence="5 6">
    <name type="scientific">Janthinobacterium lividum</name>
    <dbReference type="NCBI Taxonomy" id="29581"/>
    <lineage>
        <taxon>Bacteria</taxon>
        <taxon>Pseudomonadati</taxon>
        <taxon>Pseudomonadota</taxon>
        <taxon>Betaproteobacteria</taxon>
        <taxon>Burkholderiales</taxon>
        <taxon>Oxalobacteraceae</taxon>
        <taxon>Janthinobacterium</taxon>
    </lineage>
</organism>
<sequence>MLLLDDLFSLVRCQTEADWTRLLFSIGAQCGYEHVYYGVAPEKTVAFHWPAPEASFVVSNYPSSWRALYVSERLHESDPSISHCLANTMPLLWRPESFTSPAQRAFYEQACQHGMRSGFCFPVHGASGETGMLSFIRNAPPMDAERDSFATIAQLALIRDYVIESSARFIKHDAPPVPGANPLTTREMECLQWIMAGKSSWEISRILLRSEGTINFHVSNAKKKFNVQTRQQAVLKAIKAGFLIPS</sequence>
<dbReference type="InterPro" id="IPR000792">
    <property type="entry name" value="Tscrpt_reg_LuxR_C"/>
</dbReference>
<dbReference type="PRINTS" id="PR00038">
    <property type="entry name" value="HTHLUXR"/>
</dbReference>
<dbReference type="EMBL" id="JAVFKP010000018">
    <property type="protein sequence ID" value="MDQ4629832.1"/>
    <property type="molecule type" value="Genomic_DNA"/>
</dbReference>
<keyword evidence="2" id="KW-0238">DNA-binding</keyword>
<dbReference type="Pfam" id="PF00196">
    <property type="entry name" value="GerE"/>
    <property type="match status" value="1"/>
</dbReference>
<protein>
    <submittedName>
        <fullName evidence="5">LuxR family transcriptional regulator</fullName>
    </submittedName>
</protein>
<gene>
    <name evidence="5" type="ORF">RB624_28460</name>
</gene>
<feature type="domain" description="HTH luxR-type" evidence="4">
    <location>
        <begin position="176"/>
        <end position="241"/>
    </location>
</feature>
<dbReference type="Gene3D" id="3.30.450.80">
    <property type="entry name" value="Transcription factor LuxR-like, autoinducer-binding domain"/>
    <property type="match status" value="1"/>
</dbReference>
<keyword evidence="6" id="KW-1185">Reference proteome</keyword>
<keyword evidence="1" id="KW-0805">Transcription regulation</keyword>
<evidence type="ECO:0000256" key="1">
    <source>
        <dbReference type="ARBA" id="ARBA00023015"/>
    </source>
</evidence>
<dbReference type="PANTHER" id="PTHR44688">
    <property type="entry name" value="DNA-BINDING TRANSCRIPTIONAL ACTIVATOR DEVR_DOSR"/>
    <property type="match status" value="1"/>
</dbReference>
<proteinExistence type="predicted"/>
<dbReference type="PANTHER" id="PTHR44688:SF16">
    <property type="entry name" value="DNA-BINDING TRANSCRIPTIONAL ACTIVATOR DEVR_DOSR"/>
    <property type="match status" value="1"/>
</dbReference>
<dbReference type="SUPFAM" id="SSF75516">
    <property type="entry name" value="Pheromone-binding domain of LuxR-like quorum-sensing transcription factors"/>
    <property type="match status" value="1"/>
</dbReference>
<evidence type="ECO:0000313" key="6">
    <source>
        <dbReference type="Proteomes" id="UP001237592"/>
    </source>
</evidence>
<dbReference type="CDD" id="cd06170">
    <property type="entry name" value="LuxR_C_like"/>
    <property type="match status" value="1"/>
</dbReference>
<evidence type="ECO:0000313" key="5">
    <source>
        <dbReference type="EMBL" id="MDQ4629832.1"/>
    </source>
</evidence>
<dbReference type="InterPro" id="IPR005143">
    <property type="entry name" value="TF_LuxR_autoind-bd_dom"/>
</dbReference>
<dbReference type="RefSeq" id="WP_307780787.1">
    <property type="nucleotide sequence ID" value="NZ_JAVFKP010000018.1"/>
</dbReference>
<comment type="caution">
    <text evidence="5">The sequence shown here is derived from an EMBL/GenBank/DDBJ whole genome shotgun (WGS) entry which is preliminary data.</text>
</comment>